<protein>
    <submittedName>
        <fullName evidence="2">Uncharacterized protein</fullName>
    </submittedName>
</protein>
<dbReference type="AlphaFoldDB" id="X1NQG2"/>
<evidence type="ECO:0000313" key="2">
    <source>
        <dbReference type="EMBL" id="GAI46277.1"/>
    </source>
</evidence>
<organism evidence="2">
    <name type="scientific">marine sediment metagenome</name>
    <dbReference type="NCBI Taxonomy" id="412755"/>
    <lineage>
        <taxon>unclassified sequences</taxon>
        <taxon>metagenomes</taxon>
        <taxon>ecological metagenomes</taxon>
    </lineage>
</organism>
<proteinExistence type="predicted"/>
<evidence type="ECO:0000256" key="1">
    <source>
        <dbReference type="SAM" id="Phobius"/>
    </source>
</evidence>
<keyword evidence="1" id="KW-0472">Membrane</keyword>
<feature type="transmembrane region" description="Helical" evidence="1">
    <location>
        <begin position="93"/>
        <end position="122"/>
    </location>
</feature>
<dbReference type="EMBL" id="BARV01025737">
    <property type="protein sequence ID" value="GAI46277.1"/>
    <property type="molecule type" value="Genomic_DNA"/>
</dbReference>
<accession>X1NQG2</accession>
<name>X1NQG2_9ZZZZ</name>
<comment type="caution">
    <text evidence="2">The sequence shown here is derived from an EMBL/GenBank/DDBJ whole genome shotgun (WGS) entry which is preliminary data.</text>
</comment>
<gene>
    <name evidence="2" type="ORF">S06H3_41711</name>
</gene>
<sequence length="156" mass="16856">MKMSFTPLRARVGVYSVGQKIPGSLMPISQVALSLGETEKGKYYELHVNTDGVPDPRRAVETLISGLRDQGVETVWASADAERIKIQTAGSPMAWAVLIPLIPTILSVVGIVVTLVAVYMIFGGIPSWAFGLLAIGLLLLTVVPTLIRLPTPDRRY</sequence>
<keyword evidence="1" id="KW-1133">Transmembrane helix</keyword>
<keyword evidence="1" id="KW-0812">Transmembrane</keyword>
<feature type="transmembrane region" description="Helical" evidence="1">
    <location>
        <begin position="128"/>
        <end position="147"/>
    </location>
</feature>
<reference evidence="2" key="1">
    <citation type="journal article" date="2014" name="Front. Microbiol.">
        <title>High frequency of phylogenetically diverse reductive dehalogenase-homologous genes in deep subseafloor sedimentary metagenomes.</title>
        <authorList>
            <person name="Kawai M."/>
            <person name="Futagami T."/>
            <person name="Toyoda A."/>
            <person name="Takaki Y."/>
            <person name="Nishi S."/>
            <person name="Hori S."/>
            <person name="Arai W."/>
            <person name="Tsubouchi T."/>
            <person name="Morono Y."/>
            <person name="Uchiyama I."/>
            <person name="Ito T."/>
            <person name="Fujiyama A."/>
            <person name="Inagaki F."/>
            <person name="Takami H."/>
        </authorList>
    </citation>
    <scope>NUCLEOTIDE SEQUENCE</scope>
    <source>
        <strain evidence="2">Expedition CK06-06</strain>
    </source>
</reference>